<evidence type="ECO:0000259" key="2">
    <source>
        <dbReference type="Pfam" id="PF03981"/>
    </source>
</evidence>
<dbReference type="AlphaFoldDB" id="A0A059E0H9"/>
<dbReference type="EMBL" id="AWFH01000023">
    <property type="protein sequence ID" value="KCZ60350.1"/>
    <property type="molecule type" value="Genomic_DNA"/>
</dbReference>
<dbReference type="InterPro" id="IPR021150">
    <property type="entry name" value="Ubiq_cyt_c_chap"/>
</dbReference>
<reference evidence="3 4" key="1">
    <citation type="journal article" date="2014" name="Antonie Van Leeuwenhoek">
        <title>Hyphomonas beringensis sp. nov. and Hyphomonas chukchiensis sp. nov., isolated from surface seawater of the Bering Sea and Chukchi Sea.</title>
        <authorList>
            <person name="Li C."/>
            <person name="Lai Q."/>
            <person name="Li G."/>
            <person name="Dong C."/>
            <person name="Wang J."/>
            <person name="Liao Y."/>
            <person name="Shao Z."/>
        </authorList>
    </citation>
    <scope>NUCLEOTIDE SEQUENCE [LARGE SCALE GENOMIC DNA]</scope>
    <source>
        <strain evidence="3 4">22II1-22F38</strain>
    </source>
</reference>
<dbReference type="PATRIC" id="fig|1280948.3.peg.2070"/>
<dbReference type="OrthoDB" id="7158889at2"/>
<evidence type="ECO:0000313" key="3">
    <source>
        <dbReference type="EMBL" id="KCZ60350.1"/>
    </source>
</evidence>
<dbReference type="RefSeq" id="WP_035552117.1">
    <property type="nucleotide sequence ID" value="NZ_AWFH01000023.1"/>
</dbReference>
<evidence type="ECO:0000313" key="4">
    <source>
        <dbReference type="Proteomes" id="UP000024547"/>
    </source>
</evidence>
<dbReference type="STRING" id="1280948.HY36_05065"/>
<comment type="similarity">
    <text evidence="1">Belongs to the UPF0174 family.</text>
</comment>
<dbReference type="Pfam" id="PF03981">
    <property type="entry name" value="Ubiq_cyt_C_chap"/>
    <property type="match status" value="1"/>
</dbReference>
<dbReference type="Proteomes" id="UP000024547">
    <property type="component" value="Unassembled WGS sequence"/>
</dbReference>
<organism evidence="3 4">
    <name type="scientific">Hyphomonas atlantica</name>
    <dbReference type="NCBI Taxonomy" id="1280948"/>
    <lineage>
        <taxon>Bacteria</taxon>
        <taxon>Pseudomonadati</taxon>
        <taxon>Pseudomonadota</taxon>
        <taxon>Alphaproteobacteria</taxon>
        <taxon>Hyphomonadales</taxon>
        <taxon>Hyphomonadaceae</taxon>
        <taxon>Hyphomonas</taxon>
    </lineage>
</organism>
<name>A0A059E0H9_9PROT</name>
<gene>
    <name evidence="3" type="ORF">HY36_05065</name>
</gene>
<comment type="caution">
    <text evidence="3">The sequence shown here is derived from an EMBL/GenBank/DDBJ whole genome shotgun (WGS) entry which is preliminary data.</text>
</comment>
<protein>
    <recommendedName>
        <fullName evidence="2">Ubiquinol-cytochrome c chaperone domain-containing protein</fullName>
    </recommendedName>
</protein>
<sequence length="187" mass="20544">MAFPKFWNSDSKQIRKSSDSLYSSLAAASLRPDLYEQGAAIDSFEGRAAMITVHATLVLGRLRRINTTRARKIAERLNTTVLDQFDAAYRETGVGDSSIARKVRKLAEVHYGLGKALTEAVYNSGEDSTGAVVACIQRNALSEAGRERLLALYLLHNRHRLDALDDDTVLAGDFDWALPADDEPSST</sequence>
<accession>A0A059E0H9</accession>
<feature type="domain" description="Ubiquinol-cytochrome c chaperone" evidence="2">
    <location>
        <begin position="42"/>
        <end position="176"/>
    </location>
</feature>
<dbReference type="eggNOG" id="COG5452">
    <property type="taxonomic scope" value="Bacteria"/>
</dbReference>
<proteinExistence type="inferred from homology"/>
<keyword evidence="4" id="KW-1185">Reference proteome</keyword>
<evidence type="ECO:0000256" key="1">
    <source>
        <dbReference type="ARBA" id="ARBA00006436"/>
    </source>
</evidence>